<protein>
    <submittedName>
        <fullName evidence="1">Uncharacterized protein</fullName>
    </submittedName>
</protein>
<sequence length="135" mass="15094">MLNGEKFFKQAELRDVLDCLSSTYAVLHSRADYRGAATWLKDITFIFNAQNVKYRIDVDGSVLLRVDEQFEADRVATLSGLDGQRYQGVRAEFDSAYHALAAEQPNGKQAIRGVFEACEVVFKLMFPGALRLAAP</sequence>
<dbReference type="AlphaFoldDB" id="A0A1S1NYF1"/>
<evidence type="ECO:0000313" key="2">
    <source>
        <dbReference type="Proteomes" id="UP000180215"/>
    </source>
</evidence>
<gene>
    <name evidence="1" type="ORF">BK022_16905</name>
</gene>
<comment type="caution">
    <text evidence="1">The sequence shown here is derived from an EMBL/GenBank/DDBJ whole genome shotgun (WGS) entry which is preliminary data.</text>
</comment>
<name>A0A1S1NYF1_METEX</name>
<organism evidence="1 2">
    <name type="scientific">Methylorubrum extorquens</name>
    <name type="common">Methylobacterium dichloromethanicum</name>
    <name type="synonym">Methylobacterium extorquens</name>
    <dbReference type="NCBI Taxonomy" id="408"/>
    <lineage>
        <taxon>Bacteria</taxon>
        <taxon>Pseudomonadati</taxon>
        <taxon>Pseudomonadota</taxon>
        <taxon>Alphaproteobacteria</taxon>
        <taxon>Hyphomicrobiales</taxon>
        <taxon>Methylobacteriaceae</taxon>
        <taxon>Methylorubrum</taxon>
    </lineage>
</organism>
<reference evidence="1 2" key="1">
    <citation type="submission" date="2016-10" db="EMBL/GenBank/DDBJ databases">
        <title>Draft genome sequence of Methylobacterium extorquens CP3, a seed endophyte of Crotalaria pumila with plant growth-promoting and metal tolerance properties.</title>
        <authorList>
            <person name="Sanchez-Lopez A.S."/>
            <person name="Van Hamme J.D."/>
            <person name="Thijs S."/>
            <person name="Mcammond B.M."/>
            <person name="Stevens V."/>
            <person name="Gonzalez-Chavez M.D.C."/>
            <person name="Vangronsveld J."/>
        </authorList>
    </citation>
    <scope>NUCLEOTIDE SEQUENCE [LARGE SCALE GENOMIC DNA]</scope>
    <source>
        <strain evidence="1 2">CP3</strain>
    </source>
</reference>
<dbReference type="EMBL" id="MNAO01000220">
    <property type="protein sequence ID" value="OHV15728.1"/>
    <property type="molecule type" value="Genomic_DNA"/>
</dbReference>
<accession>A0A1S1NYF1</accession>
<dbReference type="Proteomes" id="UP000180215">
    <property type="component" value="Unassembled WGS sequence"/>
</dbReference>
<proteinExistence type="predicted"/>
<evidence type="ECO:0000313" key="1">
    <source>
        <dbReference type="EMBL" id="OHV15728.1"/>
    </source>
</evidence>